<name>A0A0E9WR83_ANGAN</name>
<accession>A0A0E9WR83</accession>
<evidence type="ECO:0000313" key="1">
    <source>
        <dbReference type="EMBL" id="JAH91973.1"/>
    </source>
</evidence>
<proteinExistence type="predicted"/>
<reference evidence="1" key="1">
    <citation type="submission" date="2014-11" db="EMBL/GenBank/DDBJ databases">
        <authorList>
            <person name="Amaro Gonzalez C."/>
        </authorList>
    </citation>
    <scope>NUCLEOTIDE SEQUENCE</scope>
</reference>
<dbReference type="AlphaFoldDB" id="A0A0E9WR83"/>
<protein>
    <submittedName>
        <fullName evidence="1">Uncharacterized protein</fullName>
    </submittedName>
</protein>
<dbReference type="EMBL" id="GBXM01016604">
    <property type="protein sequence ID" value="JAH91973.1"/>
    <property type="molecule type" value="Transcribed_RNA"/>
</dbReference>
<organism evidence="1">
    <name type="scientific">Anguilla anguilla</name>
    <name type="common">European freshwater eel</name>
    <name type="synonym">Muraena anguilla</name>
    <dbReference type="NCBI Taxonomy" id="7936"/>
    <lineage>
        <taxon>Eukaryota</taxon>
        <taxon>Metazoa</taxon>
        <taxon>Chordata</taxon>
        <taxon>Craniata</taxon>
        <taxon>Vertebrata</taxon>
        <taxon>Euteleostomi</taxon>
        <taxon>Actinopterygii</taxon>
        <taxon>Neopterygii</taxon>
        <taxon>Teleostei</taxon>
        <taxon>Anguilliformes</taxon>
        <taxon>Anguillidae</taxon>
        <taxon>Anguilla</taxon>
    </lineage>
</organism>
<sequence length="59" mass="6724">MKKNCIFKMHTSCIKGTEQLIKFGICFFSCYLSCKAGVHNNLFLGLHVNFGLYFMSPVI</sequence>
<reference evidence="1" key="2">
    <citation type="journal article" date="2015" name="Fish Shellfish Immunol.">
        <title>Early steps in the European eel (Anguilla anguilla)-Vibrio vulnificus interaction in the gills: Role of the RtxA13 toxin.</title>
        <authorList>
            <person name="Callol A."/>
            <person name="Pajuelo D."/>
            <person name="Ebbesson L."/>
            <person name="Teles M."/>
            <person name="MacKenzie S."/>
            <person name="Amaro C."/>
        </authorList>
    </citation>
    <scope>NUCLEOTIDE SEQUENCE</scope>
</reference>